<dbReference type="Proteomes" id="UP000197138">
    <property type="component" value="Unassembled WGS sequence"/>
</dbReference>
<keyword evidence="2" id="KW-0758">Storage protein</keyword>
<evidence type="ECO:0000256" key="4">
    <source>
        <dbReference type="ARBA" id="ARBA00023157"/>
    </source>
</evidence>
<organism evidence="8 10">
    <name type="scientific">Punica granatum</name>
    <name type="common">Pomegranate</name>
    <dbReference type="NCBI Taxonomy" id="22663"/>
    <lineage>
        <taxon>Eukaryota</taxon>
        <taxon>Viridiplantae</taxon>
        <taxon>Streptophyta</taxon>
        <taxon>Embryophyta</taxon>
        <taxon>Tracheophyta</taxon>
        <taxon>Spermatophyta</taxon>
        <taxon>Magnoliopsida</taxon>
        <taxon>eudicotyledons</taxon>
        <taxon>Gunneridae</taxon>
        <taxon>Pentapetalae</taxon>
        <taxon>rosids</taxon>
        <taxon>malvids</taxon>
        <taxon>Myrtales</taxon>
        <taxon>Lythraceae</taxon>
        <taxon>Punica</taxon>
    </lineage>
</organism>
<protein>
    <recommendedName>
        <fullName evidence="7">Bifunctional inhibitor/plant lipid transfer protein/seed storage helical domain-containing protein</fullName>
    </recommendedName>
</protein>
<dbReference type="InterPro" id="IPR016140">
    <property type="entry name" value="Bifunc_inhib/LTP/seed_store"/>
</dbReference>
<feature type="signal peptide" evidence="6">
    <location>
        <begin position="1"/>
        <end position="21"/>
    </location>
</feature>
<dbReference type="GeneID" id="116213065"/>
<evidence type="ECO:0000256" key="2">
    <source>
        <dbReference type="ARBA" id="ARBA00022761"/>
    </source>
</evidence>
<dbReference type="EMBL" id="PGOL01001659">
    <property type="protein sequence ID" value="PKI55883.1"/>
    <property type="molecule type" value="Genomic_DNA"/>
</dbReference>
<dbReference type="PANTHER" id="PTHR35496">
    <property type="entry name" value="2S SEED STORAGE PROTEIN 1-RELATED"/>
    <property type="match status" value="1"/>
</dbReference>
<proteinExistence type="inferred from homology"/>
<sequence>MAKLAILLAAVFGVLLVAASAHRTTVTTVEVEEEEENQRRRGGSCDEQIRRAQQLNHCQDFLREQSRQEGSGRRGGHGSQYGPGSEYEPYGPGSQYEPGSEYGPGSPRMRGRESSEQFQQCCRQLRQVEDHQCRCQALRDFVRREQGRFRGQETQQLAETARQLPQMCGLQRTCQQIRAVYF</sequence>
<name>A0A218XU94_PUNGR</name>
<dbReference type="SMART" id="SM00499">
    <property type="entry name" value="AAI"/>
    <property type="match status" value="1"/>
</dbReference>
<dbReference type="GO" id="GO:0045735">
    <property type="term" value="F:nutrient reservoir activity"/>
    <property type="evidence" value="ECO:0007669"/>
    <property type="project" value="UniProtKB-KW"/>
</dbReference>
<evidence type="ECO:0000256" key="1">
    <source>
        <dbReference type="ARBA" id="ARBA00008262"/>
    </source>
</evidence>
<dbReference type="STRING" id="22663.A0A218XU94"/>
<comment type="similarity">
    <text evidence="1">Belongs to the 2S seed storage albumins family.</text>
</comment>
<dbReference type="Pfam" id="PF00234">
    <property type="entry name" value="Tryp_alpha_amyl"/>
    <property type="match status" value="1"/>
</dbReference>
<feature type="domain" description="Bifunctional inhibitor/plant lipid transfer protein/seed storage helical" evidence="7">
    <location>
        <begin position="45"/>
        <end position="174"/>
    </location>
</feature>
<evidence type="ECO:0000313" key="10">
    <source>
        <dbReference type="Proteomes" id="UP000197138"/>
    </source>
</evidence>
<evidence type="ECO:0000313" key="9">
    <source>
        <dbReference type="EMBL" id="PKI55883.1"/>
    </source>
</evidence>
<dbReference type="AlphaFoldDB" id="A0A218XU94"/>
<keyword evidence="11" id="KW-1185">Reference proteome</keyword>
<evidence type="ECO:0000313" key="8">
    <source>
        <dbReference type="EMBL" id="OWM88735.1"/>
    </source>
</evidence>
<evidence type="ECO:0000256" key="6">
    <source>
        <dbReference type="SAM" id="SignalP"/>
    </source>
</evidence>
<dbReference type="OrthoDB" id="1922883at2759"/>
<feature type="chain" id="PRO_5014072079" description="Bifunctional inhibitor/plant lipid transfer protein/seed storage helical domain-containing protein" evidence="6">
    <location>
        <begin position="22"/>
        <end position="182"/>
    </location>
</feature>
<comment type="caution">
    <text evidence="8">The sequence shown here is derived from an EMBL/GenBank/DDBJ whole genome shotgun (WGS) entry which is preliminary data.</text>
</comment>
<dbReference type="Proteomes" id="UP000233551">
    <property type="component" value="Unassembled WGS sequence"/>
</dbReference>
<dbReference type="EMBL" id="MTKT01000790">
    <property type="protein sequence ID" value="OWM88735.1"/>
    <property type="molecule type" value="Genomic_DNA"/>
</dbReference>
<dbReference type="Gene3D" id="1.10.110.10">
    <property type="entry name" value="Plant lipid-transfer and hydrophobic proteins"/>
    <property type="match status" value="1"/>
</dbReference>
<evidence type="ECO:0000313" key="11">
    <source>
        <dbReference type="Proteomes" id="UP000233551"/>
    </source>
</evidence>
<reference evidence="8" key="2">
    <citation type="submission" date="2017-06" db="EMBL/GenBank/DDBJ databases">
        <title>The pomegranate genome and the genomics of punicalagin biosynthesis.</title>
        <authorList>
            <person name="Xu C."/>
        </authorList>
    </citation>
    <scope>NUCLEOTIDE SEQUENCE [LARGE SCALE GENOMIC DNA]</scope>
    <source>
        <tissue evidence="8">Fresh leaf</tissue>
    </source>
</reference>
<feature type="compositionally biased region" description="Low complexity" evidence="5">
    <location>
        <begin position="80"/>
        <end position="94"/>
    </location>
</feature>
<keyword evidence="6" id="KW-0732">Signal</keyword>
<feature type="region of interest" description="Disordered" evidence="5">
    <location>
        <begin position="64"/>
        <end position="113"/>
    </location>
</feature>
<accession>A0A218XU94</accession>
<gene>
    <name evidence="8" type="ORF">CDL15_Pgr002502</name>
    <name evidence="9" type="ORF">CRG98_023764</name>
</gene>
<dbReference type="PANTHER" id="PTHR35496:SF20">
    <property type="entry name" value="2S SEED STORAGE PROTEIN 1-RELATED"/>
    <property type="match status" value="1"/>
</dbReference>
<dbReference type="InterPro" id="IPR000617">
    <property type="entry name" value="Napin/2SS/CON"/>
</dbReference>
<keyword evidence="3" id="KW-0708">Seed storage protein</keyword>
<evidence type="ECO:0000256" key="5">
    <source>
        <dbReference type="SAM" id="MobiDB-lite"/>
    </source>
</evidence>
<evidence type="ECO:0000256" key="3">
    <source>
        <dbReference type="ARBA" id="ARBA00023129"/>
    </source>
</evidence>
<reference evidence="10" key="1">
    <citation type="journal article" date="2017" name="Plant J.">
        <title>The pomegranate (Punica granatum L.) genome and the genomics of punicalagin biosynthesis.</title>
        <authorList>
            <person name="Qin G."/>
            <person name="Xu C."/>
            <person name="Ming R."/>
            <person name="Tang H."/>
            <person name="Guyot R."/>
            <person name="Kramer E.M."/>
            <person name="Hu Y."/>
            <person name="Yi X."/>
            <person name="Qi Y."/>
            <person name="Xu X."/>
            <person name="Gao Z."/>
            <person name="Pan H."/>
            <person name="Jian J."/>
            <person name="Tian Y."/>
            <person name="Yue Z."/>
            <person name="Xu Y."/>
        </authorList>
    </citation>
    <scope>NUCLEOTIDE SEQUENCE [LARGE SCALE GENOMIC DNA]</scope>
    <source>
        <strain evidence="10">cv. Dabenzi</strain>
    </source>
</reference>
<evidence type="ECO:0000259" key="7">
    <source>
        <dbReference type="SMART" id="SM00499"/>
    </source>
</evidence>
<dbReference type="SUPFAM" id="SSF47699">
    <property type="entry name" value="Bifunctional inhibitor/lipid-transfer protein/seed storage 2S albumin"/>
    <property type="match status" value="1"/>
</dbReference>
<reference evidence="9 11" key="3">
    <citation type="submission" date="2017-11" db="EMBL/GenBank/DDBJ databases">
        <title>De-novo sequencing of pomegranate (Punica granatum L.) genome.</title>
        <authorList>
            <person name="Akparov Z."/>
            <person name="Amiraslanov A."/>
            <person name="Hajiyeva S."/>
            <person name="Abbasov M."/>
            <person name="Kaur K."/>
            <person name="Hamwieh A."/>
            <person name="Solovyev V."/>
            <person name="Salamov A."/>
            <person name="Braich B."/>
            <person name="Kosarev P."/>
            <person name="Mahmoud A."/>
            <person name="Hajiyev E."/>
            <person name="Babayeva S."/>
            <person name="Izzatullayeva V."/>
            <person name="Mammadov A."/>
            <person name="Mammadov A."/>
            <person name="Sharifova S."/>
            <person name="Ojaghi J."/>
            <person name="Eynullazada K."/>
            <person name="Bayramov B."/>
            <person name="Abdulazimova A."/>
            <person name="Shahmuradov I."/>
        </authorList>
    </citation>
    <scope>NUCLEOTIDE SEQUENCE [LARGE SCALE GENOMIC DNA]</scope>
    <source>
        <strain evidence="9">AG2017</strain>
        <strain evidence="11">cv. AG2017</strain>
        <tissue evidence="9">Leaf</tissue>
    </source>
</reference>
<dbReference type="InterPro" id="IPR036312">
    <property type="entry name" value="Bifun_inhib/LTP/seed_sf"/>
</dbReference>
<keyword evidence="4" id="KW-1015">Disulfide bond</keyword>